<evidence type="ECO:0000313" key="2">
    <source>
        <dbReference type="Proteomes" id="UP000518605"/>
    </source>
</evidence>
<dbReference type="RefSeq" id="WP_183557717.1">
    <property type="nucleotide sequence ID" value="NZ_CBCSLB010000001.1"/>
</dbReference>
<protein>
    <submittedName>
        <fullName evidence="1">Putative DCC family thiol-disulfide oxidoreductase YuxK</fullName>
    </submittedName>
</protein>
<dbReference type="EMBL" id="JACHXW010000001">
    <property type="protein sequence ID" value="MBB3150204.1"/>
    <property type="molecule type" value="Genomic_DNA"/>
</dbReference>
<dbReference type="PANTHER" id="PTHR34290:SF2">
    <property type="entry name" value="OS04G0668800 PROTEIN"/>
    <property type="match status" value="1"/>
</dbReference>
<organism evidence="1 2">
    <name type="scientific">Paenibacillus endophyticus</name>
    <dbReference type="NCBI Taxonomy" id="1294268"/>
    <lineage>
        <taxon>Bacteria</taxon>
        <taxon>Bacillati</taxon>
        <taxon>Bacillota</taxon>
        <taxon>Bacilli</taxon>
        <taxon>Bacillales</taxon>
        <taxon>Paenibacillaceae</taxon>
        <taxon>Paenibacillus</taxon>
    </lineage>
</organism>
<proteinExistence type="predicted"/>
<accession>A0A7W5G7Q3</accession>
<dbReference type="AlphaFoldDB" id="A0A7W5G7Q3"/>
<dbReference type="Pfam" id="PF04134">
    <property type="entry name" value="DCC1-like"/>
    <property type="match status" value="1"/>
</dbReference>
<name>A0A7W5G7Q3_9BACL</name>
<sequence>MGRRRGLYAEKLYVIYDGYCNLCLASVAKLKELHSKADLQFIQIQKLEAAGGSDELLPRSPQLDFAALYEKMHVVDEQGKLYAGADGVVRILRTVKGFGWLSAFYRIPGMSRIADRMYRFVANRRYEWFGSTEQSCSINGCELPKSREERDKHGK</sequence>
<keyword evidence="2" id="KW-1185">Reference proteome</keyword>
<evidence type="ECO:0000313" key="1">
    <source>
        <dbReference type="EMBL" id="MBB3150204.1"/>
    </source>
</evidence>
<reference evidence="1 2" key="1">
    <citation type="submission" date="2020-08" db="EMBL/GenBank/DDBJ databases">
        <title>Genomic Encyclopedia of Type Strains, Phase III (KMG-III): the genomes of soil and plant-associated and newly described type strains.</title>
        <authorList>
            <person name="Whitman W."/>
        </authorList>
    </citation>
    <scope>NUCLEOTIDE SEQUENCE [LARGE SCALE GENOMIC DNA]</scope>
    <source>
        <strain evidence="1 2">CECT 8234</strain>
    </source>
</reference>
<dbReference type="InterPro" id="IPR007263">
    <property type="entry name" value="DCC1-like"/>
</dbReference>
<dbReference type="GO" id="GO:0015035">
    <property type="term" value="F:protein-disulfide reductase activity"/>
    <property type="evidence" value="ECO:0007669"/>
    <property type="project" value="InterPro"/>
</dbReference>
<comment type="caution">
    <text evidence="1">The sequence shown here is derived from an EMBL/GenBank/DDBJ whole genome shotgun (WGS) entry which is preliminary data.</text>
</comment>
<gene>
    <name evidence="1" type="ORF">FHS16_000236</name>
</gene>
<dbReference type="InterPro" id="IPR044691">
    <property type="entry name" value="DCC1_Trx"/>
</dbReference>
<dbReference type="PANTHER" id="PTHR34290">
    <property type="entry name" value="SI:CH73-390P7.2"/>
    <property type="match status" value="1"/>
</dbReference>
<dbReference type="Proteomes" id="UP000518605">
    <property type="component" value="Unassembled WGS sequence"/>
</dbReference>